<dbReference type="RefSeq" id="XP_065676639.1">
    <property type="nucleotide sequence ID" value="XM_065820567.1"/>
</dbReference>
<dbReference type="PROSITE" id="PS50089">
    <property type="entry name" value="ZF_RING_2"/>
    <property type="match status" value="1"/>
</dbReference>
<name>A0ABM4DPX3_HYDVU</name>
<dbReference type="InterPro" id="IPR001841">
    <property type="entry name" value="Znf_RING"/>
</dbReference>
<keyword evidence="2" id="KW-0862">Zinc</keyword>
<dbReference type="Gene3D" id="3.30.40.10">
    <property type="entry name" value="Zinc/RING finger domain, C3HC4 (zinc finger)"/>
    <property type="match status" value="1"/>
</dbReference>
<dbReference type="Proteomes" id="UP001652625">
    <property type="component" value="Chromosome 15"/>
</dbReference>
<accession>A0ABM4DPX3</accession>
<keyword evidence="4" id="KW-1133">Transmembrane helix</keyword>
<keyword evidence="1 3" id="KW-0479">Metal-binding</keyword>
<keyword evidence="4" id="KW-0812">Transmembrane</keyword>
<feature type="domain" description="RING-type" evidence="5">
    <location>
        <begin position="18"/>
        <end position="62"/>
    </location>
</feature>
<evidence type="ECO:0000256" key="1">
    <source>
        <dbReference type="ARBA" id="ARBA00022771"/>
    </source>
</evidence>
<dbReference type="SUPFAM" id="SSF57850">
    <property type="entry name" value="RING/U-box"/>
    <property type="match status" value="1"/>
</dbReference>
<dbReference type="PANTHER" id="PTHR10131:SF94">
    <property type="entry name" value="TNF RECEPTOR-ASSOCIATED FACTOR 4"/>
    <property type="match status" value="1"/>
</dbReference>
<proteinExistence type="predicted"/>
<feature type="transmembrane region" description="Helical" evidence="4">
    <location>
        <begin position="190"/>
        <end position="209"/>
    </location>
</feature>
<dbReference type="InterPro" id="IPR013083">
    <property type="entry name" value="Znf_RING/FYVE/PHD"/>
</dbReference>
<evidence type="ECO:0000259" key="5">
    <source>
        <dbReference type="PROSITE" id="PS50089"/>
    </source>
</evidence>
<keyword evidence="6" id="KW-1185">Reference proteome</keyword>
<evidence type="ECO:0000256" key="3">
    <source>
        <dbReference type="PROSITE-ProRule" id="PRU00175"/>
    </source>
</evidence>
<dbReference type="SMART" id="SM00184">
    <property type="entry name" value="RING"/>
    <property type="match status" value="1"/>
</dbReference>
<protein>
    <submittedName>
        <fullName evidence="7">Uncharacterized protein LOC101237187 isoform X3</fullName>
    </submittedName>
</protein>
<keyword evidence="4" id="KW-0472">Membrane</keyword>
<reference evidence="7" key="1">
    <citation type="submission" date="2025-08" db="UniProtKB">
        <authorList>
            <consortium name="RefSeq"/>
        </authorList>
    </citation>
    <scope>IDENTIFICATION</scope>
</reference>
<dbReference type="GeneID" id="101237187"/>
<evidence type="ECO:0000256" key="2">
    <source>
        <dbReference type="ARBA" id="ARBA00022833"/>
    </source>
</evidence>
<evidence type="ECO:0000313" key="6">
    <source>
        <dbReference type="Proteomes" id="UP001652625"/>
    </source>
</evidence>
<evidence type="ECO:0000313" key="7">
    <source>
        <dbReference type="RefSeq" id="XP_065676639.1"/>
    </source>
</evidence>
<evidence type="ECO:0000256" key="4">
    <source>
        <dbReference type="SAM" id="Phobius"/>
    </source>
</evidence>
<gene>
    <name evidence="7" type="primary">LOC101237187</name>
</gene>
<dbReference type="PANTHER" id="PTHR10131">
    <property type="entry name" value="TNF RECEPTOR ASSOCIATED FACTOR"/>
    <property type="match status" value="1"/>
</dbReference>
<sequence>MEGYDVEIVGEATNDFFCVICLKLMCNPVQFRCGHGMCRGCFKRLMKKAQNRSCEIQCPQCREIVRESETFSNIMIHRLILSLTVKCTNEDCGWEGELLHLQDHEDTHSSDTSHFQVRTKSQSQCSLKTLPLQADLTDSSQLSRKLEALEKKILSRFTQFEKTLRSVQDDNYHQNQKQSSHSIFLRYSNIYILLVVVMLMLVVSSPLFFNSMKLKKQGFMLKHFRRIFKFETVNTTTVSSQFKHLSKMISSLLTIQMEDIEFCKKDIQLEFTAFEKIQLKSIEEKKSLFQEQLSAIQLKNNQDLLLEKNLVKSVLSSVKNFKMSELDKINSFESEFLLTRLRKCAALRGRVQRLFDKVNVFRINGYVESNVNSEAVMVQMSDLELRLYELYNYLDETRNREMLKYQFALLRGHIIYKLNEYYTNLTGVIVYNSGFEKRNDVSLYNVYNVNLIFVWSINCTHMELLKQNHAYYSENFAAAGAGKSFLLLYKDKNRPGMWEITYNQNRTSFLYDTFTVSIMNQFSETQLICPESPIGESPKDNIATVTKFFHIPLSQEQMIDQGYIYNDMLYIKCAVD</sequence>
<keyword evidence="1 3" id="KW-0863">Zinc-finger</keyword>
<organism evidence="6 7">
    <name type="scientific">Hydra vulgaris</name>
    <name type="common">Hydra</name>
    <name type="synonym">Hydra attenuata</name>
    <dbReference type="NCBI Taxonomy" id="6087"/>
    <lineage>
        <taxon>Eukaryota</taxon>
        <taxon>Metazoa</taxon>
        <taxon>Cnidaria</taxon>
        <taxon>Hydrozoa</taxon>
        <taxon>Hydroidolina</taxon>
        <taxon>Anthoathecata</taxon>
        <taxon>Aplanulata</taxon>
        <taxon>Hydridae</taxon>
        <taxon>Hydra</taxon>
    </lineage>
</organism>